<organism evidence="1 2">
    <name type="scientific">Cichorium intybus</name>
    <name type="common">Chicory</name>
    <dbReference type="NCBI Taxonomy" id="13427"/>
    <lineage>
        <taxon>Eukaryota</taxon>
        <taxon>Viridiplantae</taxon>
        <taxon>Streptophyta</taxon>
        <taxon>Embryophyta</taxon>
        <taxon>Tracheophyta</taxon>
        <taxon>Spermatophyta</taxon>
        <taxon>Magnoliopsida</taxon>
        <taxon>eudicotyledons</taxon>
        <taxon>Gunneridae</taxon>
        <taxon>Pentapetalae</taxon>
        <taxon>asterids</taxon>
        <taxon>campanulids</taxon>
        <taxon>Asterales</taxon>
        <taxon>Asteraceae</taxon>
        <taxon>Cichorioideae</taxon>
        <taxon>Cichorieae</taxon>
        <taxon>Cichoriinae</taxon>
        <taxon>Cichorium</taxon>
    </lineage>
</organism>
<dbReference type="Proteomes" id="UP001055811">
    <property type="component" value="Linkage Group LG04"/>
</dbReference>
<name>A0ACB9E091_CICIN</name>
<proteinExistence type="predicted"/>
<protein>
    <submittedName>
        <fullName evidence="1">Uncharacterized protein</fullName>
    </submittedName>
</protein>
<dbReference type="EMBL" id="CM042012">
    <property type="protein sequence ID" value="KAI3752424.1"/>
    <property type="molecule type" value="Genomic_DNA"/>
</dbReference>
<comment type="caution">
    <text evidence="1">The sequence shown here is derived from an EMBL/GenBank/DDBJ whole genome shotgun (WGS) entry which is preliminary data.</text>
</comment>
<evidence type="ECO:0000313" key="2">
    <source>
        <dbReference type="Proteomes" id="UP001055811"/>
    </source>
</evidence>
<gene>
    <name evidence="1" type="ORF">L2E82_24456</name>
</gene>
<accession>A0ACB9E091</accession>
<reference evidence="2" key="1">
    <citation type="journal article" date="2022" name="Mol. Ecol. Resour.">
        <title>The genomes of chicory, endive, great burdock and yacon provide insights into Asteraceae palaeo-polyploidization history and plant inulin production.</title>
        <authorList>
            <person name="Fan W."/>
            <person name="Wang S."/>
            <person name="Wang H."/>
            <person name="Wang A."/>
            <person name="Jiang F."/>
            <person name="Liu H."/>
            <person name="Zhao H."/>
            <person name="Xu D."/>
            <person name="Zhang Y."/>
        </authorList>
    </citation>
    <scope>NUCLEOTIDE SEQUENCE [LARGE SCALE GENOMIC DNA]</scope>
    <source>
        <strain evidence="2">cv. Punajuju</strain>
    </source>
</reference>
<keyword evidence="2" id="KW-1185">Reference proteome</keyword>
<reference evidence="1 2" key="2">
    <citation type="journal article" date="2022" name="Mol. Ecol. Resour.">
        <title>The genomes of chicory, endive, great burdock and yacon provide insights into Asteraceae paleo-polyploidization history and plant inulin production.</title>
        <authorList>
            <person name="Fan W."/>
            <person name="Wang S."/>
            <person name="Wang H."/>
            <person name="Wang A."/>
            <person name="Jiang F."/>
            <person name="Liu H."/>
            <person name="Zhao H."/>
            <person name="Xu D."/>
            <person name="Zhang Y."/>
        </authorList>
    </citation>
    <scope>NUCLEOTIDE SEQUENCE [LARGE SCALE GENOMIC DNA]</scope>
    <source>
        <strain evidence="2">cv. Punajuju</strain>
        <tissue evidence="1">Leaves</tissue>
    </source>
</reference>
<evidence type="ECO:0000313" key="1">
    <source>
        <dbReference type="EMBL" id="KAI3752424.1"/>
    </source>
</evidence>
<sequence>MEVAGKKGEAEEKQGEGCLGGIPIQPGAFFPCDFMHSYTMQNPPSSCPVEPISLPLPFEPMKKQERRRECGREEKEDESLEFI</sequence>